<dbReference type="Proteomes" id="UP000306791">
    <property type="component" value="Unassembled WGS sequence"/>
</dbReference>
<sequence>MSDHYHLIQQCIDRAVAAEQARGRFRRSLHDTLPNLHRSIQLPQRDAPLHLTCFVIRYIQVIPGWLQRLDQLCQAGGLDFYPVRELILHSFSEIPERQPYEHGLGSILDEAYLAHRTMEEINDVLQPLCGTPLLPMDPLVANLVVRELLGEALACQLDDLACVLLQRFEPTALDPARLVSMILYKQRYDDAPGEWPDFANHMQIELSTPSLAQQFDLSH</sequence>
<proteinExistence type="predicted"/>
<evidence type="ECO:0000313" key="2">
    <source>
        <dbReference type="Proteomes" id="UP000306791"/>
    </source>
</evidence>
<name>A0ABY2UF94_9GAMM</name>
<organism evidence="1 2">
    <name type="scientific">Microbulbifer harenosus</name>
    <dbReference type="NCBI Taxonomy" id="2576840"/>
    <lineage>
        <taxon>Bacteria</taxon>
        <taxon>Pseudomonadati</taxon>
        <taxon>Pseudomonadota</taxon>
        <taxon>Gammaproteobacteria</taxon>
        <taxon>Cellvibrionales</taxon>
        <taxon>Microbulbiferaceae</taxon>
        <taxon>Microbulbifer</taxon>
    </lineage>
</organism>
<dbReference type="RefSeq" id="WP_138236671.1">
    <property type="nucleotide sequence ID" value="NZ_CP185860.1"/>
</dbReference>
<reference evidence="1 2" key="1">
    <citation type="submission" date="2019-05" db="EMBL/GenBank/DDBJ databases">
        <title>Microbulbifer harenosus sp. nov., an alginate-degrading bacterium isolated from coastal sand.</title>
        <authorList>
            <person name="Huang H."/>
            <person name="Mo K."/>
            <person name="Bao S."/>
        </authorList>
    </citation>
    <scope>NUCLEOTIDE SEQUENCE [LARGE SCALE GENOMIC DNA]</scope>
    <source>
        <strain evidence="1 2">HB161719</strain>
    </source>
</reference>
<dbReference type="EMBL" id="VANI01000016">
    <property type="protein sequence ID" value="TLM75699.1"/>
    <property type="molecule type" value="Genomic_DNA"/>
</dbReference>
<comment type="caution">
    <text evidence="1">The sequence shown here is derived from an EMBL/GenBank/DDBJ whole genome shotgun (WGS) entry which is preliminary data.</text>
</comment>
<protein>
    <recommendedName>
        <fullName evidence="3">DUF2063 domain-containing protein</fullName>
    </recommendedName>
</protein>
<keyword evidence="2" id="KW-1185">Reference proteome</keyword>
<evidence type="ECO:0008006" key="3">
    <source>
        <dbReference type="Google" id="ProtNLM"/>
    </source>
</evidence>
<accession>A0ABY2UF94</accession>
<evidence type="ECO:0000313" key="1">
    <source>
        <dbReference type="EMBL" id="TLM75699.1"/>
    </source>
</evidence>
<gene>
    <name evidence="1" type="ORF">FDY93_15505</name>
</gene>